<reference evidence="6" key="1">
    <citation type="journal article" date="2019" name="Int. J. Syst. Evol. Microbiol.">
        <title>The Global Catalogue of Microorganisms (GCM) 10K type strain sequencing project: providing services to taxonomists for standard genome sequencing and annotation.</title>
        <authorList>
            <consortium name="The Broad Institute Genomics Platform"/>
            <consortium name="The Broad Institute Genome Sequencing Center for Infectious Disease"/>
            <person name="Wu L."/>
            <person name="Ma J."/>
        </authorList>
    </citation>
    <scope>NUCLEOTIDE SEQUENCE [LARGE SCALE GENOMIC DNA]</scope>
    <source>
        <strain evidence="6">CCUG 49018</strain>
    </source>
</reference>
<protein>
    <submittedName>
        <fullName evidence="5">Transglycosylase family protein</fullName>
    </submittedName>
</protein>
<name>A0ABW3VUW2_9PSEU</name>
<sequence>MSVSPVGTLAVAAVIAAAPVVMPPVSVPVAPTSYSVCAQHIGDSVGRSGTLSQEQADALVDGLRLLLTDAALTSTSDARAARLVHDLRARGITPARSAVGWQQAAFDLADDLVRRAAAGDADAGDVGVVLARHGFSPTPADLLDVLDIDEPDAGDPDTDDSRVDRTKTDSTETDRAGTDGAGTDRVAAVRTGTDRTGTDRAGTVDRDEAARSDDGPLVLPAAAHTPRSDAADEDEDEHDADEASTESALATAIRTRAHGAGRAEGTARAAETNRADTVDRADETHQAGETDRADATDGADTGSCVTTTDWRRARDALVGTLRDADDADATALADHLAHGAGNDAVVGTTARGNKDGRSPATDAGTATAARGDWQQRTRDLVTRLRAAADDPQARELAARLAAIEDSADLDPRATDHGRPTGNTADDNTRDDNTWDDNTRGGATHDRADDAAATADKTTDSATDTDTDKAVHGGTDDAADSATDDDRRQAPPDPSESTGAGSTQSDGVWDRLAQCESSGRWDIDTGNGYHGGLQFDAATWKAYGGDAYAPSADRATREQQIAVAEKVRDDRDGYSAWPACSTKLGL</sequence>
<dbReference type="InterPro" id="IPR010618">
    <property type="entry name" value="RPF"/>
</dbReference>
<feature type="region of interest" description="Disordered" evidence="3">
    <location>
        <begin position="343"/>
        <end position="374"/>
    </location>
</feature>
<dbReference type="Pfam" id="PF06737">
    <property type="entry name" value="Transglycosylas"/>
    <property type="match status" value="1"/>
</dbReference>
<evidence type="ECO:0000259" key="4">
    <source>
        <dbReference type="Pfam" id="PF06737"/>
    </source>
</evidence>
<dbReference type="InterPro" id="IPR023346">
    <property type="entry name" value="Lysozyme-like_dom_sf"/>
</dbReference>
<comment type="caution">
    <text evidence="5">The sequence shown here is derived from an EMBL/GenBank/DDBJ whole genome shotgun (WGS) entry which is preliminary data.</text>
</comment>
<feature type="region of interest" description="Disordered" evidence="3">
    <location>
        <begin position="140"/>
        <end position="305"/>
    </location>
</feature>
<feature type="compositionally biased region" description="Basic and acidic residues" evidence="3">
    <location>
        <begin position="409"/>
        <end position="418"/>
    </location>
</feature>
<feature type="compositionally biased region" description="Low complexity" evidence="3">
    <location>
        <begin position="360"/>
        <end position="372"/>
    </location>
</feature>
<feature type="compositionally biased region" description="Basic and acidic residues" evidence="3">
    <location>
        <begin position="465"/>
        <end position="474"/>
    </location>
</feature>
<feature type="compositionally biased region" description="Polar residues" evidence="3">
    <location>
        <begin position="494"/>
        <end position="505"/>
    </location>
</feature>
<comment type="similarity">
    <text evidence="1">Belongs to the transglycosylase family. Rpf subfamily.</text>
</comment>
<dbReference type="RefSeq" id="WP_346093110.1">
    <property type="nucleotide sequence ID" value="NZ_BAABKS010000071.1"/>
</dbReference>
<keyword evidence="2" id="KW-0378">Hydrolase</keyword>
<feature type="compositionally biased region" description="Basic and acidic residues" evidence="3">
    <location>
        <begin position="426"/>
        <end position="449"/>
    </location>
</feature>
<dbReference type="Gene3D" id="1.10.530.10">
    <property type="match status" value="1"/>
</dbReference>
<evidence type="ECO:0000256" key="3">
    <source>
        <dbReference type="SAM" id="MobiDB-lite"/>
    </source>
</evidence>
<dbReference type="SUPFAM" id="SSF53955">
    <property type="entry name" value="Lysozyme-like"/>
    <property type="match status" value="1"/>
</dbReference>
<feature type="compositionally biased region" description="Basic and acidic residues" evidence="3">
    <location>
        <begin position="192"/>
        <end position="214"/>
    </location>
</feature>
<accession>A0ABW3VUW2</accession>
<feature type="compositionally biased region" description="Acidic residues" evidence="3">
    <location>
        <begin position="144"/>
        <end position="158"/>
    </location>
</feature>
<proteinExistence type="inferred from homology"/>
<dbReference type="CDD" id="cd13925">
    <property type="entry name" value="RPF"/>
    <property type="match status" value="1"/>
</dbReference>
<feature type="compositionally biased region" description="Basic and acidic residues" evidence="3">
    <location>
        <begin position="271"/>
        <end position="295"/>
    </location>
</feature>
<feature type="compositionally biased region" description="Acidic residues" evidence="3">
    <location>
        <begin position="231"/>
        <end position="244"/>
    </location>
</feature>
<feature type="compositionally biased region" description="Low complexity" evidence="3">
    <location>
        <begin position="258"/>
        <end position="270"/>
    </location>
</feature>
<dbReference type="EMBL" id="JBHTMB010000338">
    <property type="protein sequence ID" value="MFD1238154.1"/>
    <property type="molecule type" value="Genomic_DNA"/>
</dbReference>
<feature type="region of interest" description="Disordered" evidence="3">
    <location>
        <begin position="407"/>
        <end position="507"/>
    </location>
</feature>
<gene>
    <name evidence="5" type="ORF">ACFQ34_33160</name>
</gene>
<feature type="compositionally biased region" description="Low complexity" evidence="3">
    <location>
        <begin position="450"/>
        <end position="463"/>
    </location>
</feature>
<dbReference type="Proteomes" id="UP001597182">
    <property type="component" value="Unassembled WGS sequence"/>
</dbReference>
<keyword evidence="6" id="KW-1185">Reference proteome</keyword>
<evidence type="ECO:0000313" key="6">
    <source>
        <dbReference type="Proteomes" id="UP001597182"/>
    </source>
</evidence>
<evidence type="ECO:0000256" key="2">
    <source>
        <dbReference type="ARBA" id="ARBA00022801"/>
    </source>
</evidence>
<evidence type="ECO:0000256" key="1">
    <source>
        <dbReference type="ARBA" id="ARBA00010830"/>
    </source>
</evidence>
<feature type="compositionally biased region" description="Basic and acidic residues" evidence="3">
    <location>
        <begin position="159"/>
        <end position="177"/>
    </location>
</feature>
<feature type="domain" description="Resuscitation-promoting factor core lysozyme-like" evidence="4">
    <location>
        <begin position="506"/>
        <end position="579"/>
    </location>
</feature>
<evidence type="ECO:0000313" key="5">
    <source>
        <dbReference type="EMBL" id="MFD1238154.1"/>
    </source>
</evidence>
<organism evidence="5 6">
    <name type="scientific">Pseudonocardia benzenivorans</name>
    <dbReference type="NCBI Taxonomy" id="228005"/>
    <lineage>
        <taxon>Bacteria</taxon>
        <taxon>Bacillati</taxon>
        <taxon>Actinomycetota</taxon>
        <taxon>Actinomycetes</taxon>
        <taxon>Pseudonocardiales</taxon>
        <taxon>Pseudonocardiaceae</taxon>
        <taxon>Pseudonocardia</taxon>
    </lineage>
</organism>